<evidence type="ECO:0000256" key="2">
    <source>
        <dbReference type="ARBA" id="ARBA00004876"/>
    </source>
</evidence>
<evidence type="ECO:0000256" key="13">
    <source>
        <dbReference type="PIRNR" id="PIRNR000441"/>
    </source>
</evidence>
<dbReference type="EMBL" id="FSRN01000001">
    <property type="protein sequence ID" value="SIN90653.1"/>
    <property type="molecule type" value="Genomic_DNA"/>
</dbReference>
<dbReference type="InterPro" id="IPR053376">
    <property type="entry name" value="Serine_acetyltransferase"/>
</dbReference>
<dbReference type="UniPathway" id="UPA00136">
    <property type="reaction ID" value="UER00199"/>
</dbReference>
<dbReference type="InterPro" id="IPR011004">
    <property type="entry name" value="Trimer_LpxA-like_sf"/>
</dbReference>
<comment type="catalytic activity">
    <reaction evidence="12 13">
        <text>L-serine + acetyl-CoA = O-acetyl-L-serine + CoA</text>
        <dbReference type="Rhea" id="RHEA:24560"/>
        <dbReference type="ChEBI" id="CHEBI:33384"/>
        <dbReference type="ChEBI" id="CHEBI:57287"/>
        <dbReference type="ChEBI" id="CHEBI:57288"/>
        <dbReference type="ChEBI" id="CHEBI:58340"/>
        <dbReference type="EC" id="2.3.1.30"/>
    </reaction>
</comment>
<evidence type="ECO:0000256" key="4">
    <source>
        <dbReference type="ARBA" id="ARBA00013266"/>
    </source>
</evidence>
<dbReference type="FunFam" id="1.10.3130.10:FF:000003">
    <property type="entry name" value="Serine acetyltransferase"/>
    <property type="match status" value="1"/>
</dbReference>
<protein>
    <recommendedName>
        <fullName evidence="5 13">Serine acetyltransferase</fullName>
        <ecNumber evidence="4 13">2.3.1.30</ecNumber>
    </recommendedName>
</protein>
<comment type="subcellular location">
    <subcellularLocation>
        <location evidence="1">Cytoplasm</location>
    </subcellularLocation>
</comment>
<dbReference type="InterPro" id="IPR005881">
    <property type="entry name" value="Ser_O-AcTrfase"/>
</dbReference>
<dbReference type="GO" id="GO:0005737">
    <property type="term" value="C:cytoplasm"/>
    <property type="evidence" value="ECO:0007669"/>
    <property type="project" value="UniProtKB-SubCell"/>
</dbReference>
<dbReference type="PIRSF" id="PIRSF000441">
    <property type="entry name" value="CysE"/>
    <property type="match status" value="1"/>
</dbReference>
<keyword evidence="7" id="KW-0028">Amino-acid biosynthesis</keyword>
<dbReference type="SUPFAM" id="SSF51161">
    <property type="entry name" value="Trimeric LpxA-like enzymes"/>
    <property type="match status" value="1"/>
</dbReference>
<dbReference type="NCBIfam" id="NF041874">
    <property type="entry name" value="EPS_EpsC"/>
    <property type="match status" value="1"/>
</dbReference>
<dbReference type="PANTHER" id="PTHR42811">
    <property type="entry name" value="SERINE ACETYLTRANSFERASE"/>
    <property type="match status" value="1"/>
</dbReference>
<dbReference type="EC" id="2.3.1.30" evidence="4 13"/>
<gene>
    <name evidence="14" type="ORF">SAMN05878443_0420</name>
</gene>
<dbReference type="CDD" id="cd03354">
    <property type="entry name" value="LbH_SAT"/>
    <property type="match status" value="1"/>
</dbReference>
<name>A0A1N6F5U9_9LACT</name>
<evidence type="ECO:0000256" key="3">
    <source>
        <dbReference type="ARBA" id="ARBA00007274"/>
    </source>
</evidence>
<comment type="pathway">
    <text evidence="2">Amino-acid biosynthesis; L-cysteine biosynthesis; L-cysteine from L-serine: step 1/2.</text>
</comment>
<evidence type="ECO:0000313" key="14">
    <source>
        <dbReference type="EMBL" id="SIN90653.1"/>
    </source>
</evidence>
<dbReference type="OrthoDB" id="9801456at2"/>
<reference evidence="15" key="1">
    <citation type="submission" date="2016-11" db="EMBL/GenBank/DDBJ databases">
        <authorList>
            <person name="Varghese N."/>
            <person name="Submissions S."/>
        </authorList>
    </citation>
    <scope>NUCLEOTIDE SEQUENCE [LARGE SCALE GENOMIC DNA]</scope>
    <source>
        <strain evidence="15">313</strain>
    </source>
</reference>
<comment type="similarity">
    <text evidence="3 13">Belongs to the transferase hexapeptide repeat family.</text>
</comment>
<dbReference type="GO" id="GO:0006535">
    <property type="term" value="P:cysteine biosynthetic process from serine"/>
    <property type="evidence" value="ECO:0007669"/>
    <property type="project" value="InterPro"/>
</dbReference>
<keyword evidence="10" id="KW-0198">Cysteine biosynthesis</keyword>
<evidence type="ECO:0000256" key="6">
    <source>
        <dbReference type="ARBA" id="ARBA00022490"/>
    </source>
</evidence>
<dbReference type="InterPro" id="IPR042122">
    <property type="entry name" value="Ser_AcTrfase_N_sf"/>
</dbReference>
<dbReference type="AlphaFoldDB" id="A0A1N6F5U9"/>
<sequence>MRRLREDIQTIKKNDPSVKSTPEILLTYPGFYAIIFHRLAHGLYQRNRFLSGRMIANFSRFLTGIEIHPGATIGQRLFIDHGMGIVIGETASIGDDVVIFHGVTLGGTGKDKGKRHPTIGNDVLLSAHVQVLGPITIGNHTKIGASAVVLESIPSHSTAVGIPAKVVRINNEKV</sequence>
<dbReference type="FunFam" id="2.160.10.10:FF:000007">
    <property type="entry name" value="Serine acetyltransferase"/>
    <property type="match status" value="1"/>
</dbReference>
<dbReference type="InterPro" id="IPR045304">
    <property type="entry name" value="LbH_SAT"/>
</dbReference>
<evidence type="ECO:0000256" key="1">
    <source>
        <dbReference type="ARBA" id="ARBA00004496"/>
    </source>
</evidence>
<keyword evidence="8 13" id="KW-0808">Transferase</keyword>
<dbReference type="Gene3D" id="2.160.10.10">
    <property type="entry name" value="Hexapeptide repeat proteins"/>
    <property type="match status" value="1"/>
</dbReference>
<evidence type="ECO:0000256" key="5">
    <source>
        <dbReference type="ARBA" id="ARBA00018522"/>
    </source>
</evidence>
<dbReference type="InterPro" id="IPR001451">
    <property type="entry name" value="Hexapep"/>
</dbReference>
<organism evidence="14 15">
    <name type="scientific">Carnobacterium alterfunditum</name>
    <dbReference type="NCBI Taxonomy" id="28230"/>
    <lineage>
        <taxon>Bacteria</taxon>
        <taxon>Bacillati</taxon>
        <taxon>Bacillota</taxon>
        <taxon>Bacilli</taxon>
        <taxon>Lactobacillales</taxon>
        <taxon>Carnobacteriaceae</taxon>
        <taxon>Carnobacterium</taxon>
    </lineage>
</organism>
<keyword evidence="9" id="KW-0677">Repeat</keyword>
<accession>A0A1N6F5U9</accession>
<dbReference type="STRING" id="28230.SAMN05878443_0420"/>
<keyword evidence="15" id="KW-1185">Reference proteome</keyword>
<dbReference type="eggNOG" id="COG1045">
    <property type="taxonomic scope" value="Bacteria"/>
</dbReference>
<dbReference type="RefSeq" id="WP_034546988.1">
    <property type="nucleotide sequence ID" value="NZ_FSRN01000001.1"/>
</dbReference>
<evidence type="ECO:0000256" key="8">
    <source>
        <dbReference type="ARBA" id="ARBA00022679"/>
    </source>
</evidence>
<keyword evidence="6" id="KW-0963">Cytoplasm</keyword>
<evidence type="ECO:0000256" key="9">
    <source>
        <dbReference type="ARBA" id="ARBA00022737"/>
    </source>
</evidence>
<evidence type="ECO:0000256" key="12">
    <source>
        <dbReference type="ARBA" id="ARBA00049486"/>
    </source>
</evidence>
<dbReference type="GO" id="GO:0009001">
    <property type="term" value="F:serine O-acetyltransferase activity"/>
    <property type="evidence" value="ECO:0007669"/>
    <property type="project" value="UniProtKB-EC"/>
</dbReference>
<proteinExistence type="inferred from homology"/>
<evidence type="ECO:0000313" key="15">
    <source>
        <dbReference type="Proteomes" id="UP000184758"/>
    </source>
</evidence>
<dbReference type="NCBIfam" id="TIGR01172">
    <property type="entry name" value="cysE"/>
    <property type="match status" value="1"/>
</dbReference>
<evidence type="ECO:0000256" key="7">
    <source>
        <dbReference type="ARBA" id="ARBA00022605"/>
    </source>
</evidence>
<evidence type="ECO:0000256" key="10">
    <source>
        <dbReference type="ARBA" id="ARBA00023192"/>
    </source>
</evidence>
<evidence type="ECO:0000256" key="11">
    <source>
        <dbReference type="ARBA" id="ARBA00023315"/>
    </source>
</evidence>
<dbReference type="Proteomes" id="UP000184758">
    <property type="component" value="Unassembled WGS sequence"/>
</dbReference>
<dbReference type="Pfam" id="PF00132">
    <property type="entry name" value="Hexapep"/>
    <property type="match status" value="1"/>
</dbReference>
<dbReference type="Gene3D" id="1.10.3130.10">
    <property type="entry name" value="serine acetyltransferase, domain 1"/>
    <property type="match status" value="1"/>
</dbReference>
<keyword evidence="11 13" id="KW-0012">Acyltransferase</keyword>